<keyword evidence="3" id="KW-1185">Reference proteome</keyword>
<evidence type="ECO:0000313" key="3">
    <source>
        <dbReference type="Proteomes" id="UP000319219"/>
    </source>
</evidence>
<gene>
    <name evidence="1" type="ORF">FKV70_03285</name>
    <name evidence="2" type="ORF">FKV70_03575</name>
</gene>
<name>A0ABY3BAK0_9BACL</name>
<protein>
    <recommendedName>
        <fullName evidence="4">Head-tail adaptor protein</fullName>
    </recommendedName>
</protein>
<dbReference type="EMBL" id="VIJZ01000001">
    <property type="protein sequence ID" value="TQS01369.1"/>
    <property type="molecule type" value="Genomic_DNA"/>
</dbReference>
<sequence length="124" mass="14130">MRKFAFGGVVRKYNVPYVFVRPGSGEWDEDGVWVPGKEERVSLQGHFQPVSAKLQQEEGGNYTEEDRTLYTASVHSNGDRIEYQGNHYTVDTSEVREYSDINKYMLKKVVRNDSIQGDSVSDSS</sequence>
<evidence type="ECO:0000313" key="2">
    <source>
        <dbReference type="EMBL" id="TQS01424.1"/>
    </source>
</evidence>
<dbReference type="Proteomes" id="UP000319219">
    <property type="component" value="Unassembled WGS sequence"/>
</dbReference>
<dbReference type="EMBL" id="VIJZ01000001">
    <property type="protein sequence ID" value="TQS01424.1"/>
    <property type="molecule type" value="Genomic_DNA"/>
</dbReference>
<evidence type="ECO:0000313" key="1">
    <source>
        <dbReference type="EMBL" id="TQS01369.1"/>
    </source>
</evidence>
<reference evidence="1 3" key="1">
    <citation type="submission" date="2019-07" db="EMBL/GenBank/DDBJ databases">
        <title>Paenibacillus ottowii sp. nov. isolated from a fermentation system processing bovine manure.</title>
        <authorList>
            <person name="Velazquez L.F."/>
            <person name="Rajbanshi S."/>
            <person name="Guan S."/>
            <person name="Hinchee M."/>
            <person name="Welsh A."/>
        </authorList>
    </citation>
    <scope>NUCLEOTIDE SEQUENCE [LARGE SCALE GENOMIC DNA]</scope>
    <source>
        <strain evidence="1 3">MS2379</strain>
    </source>
</reference>
<dbReference type="RefSeq" id="WP_142611811.1">
    <property type="nucleotide sequence ID" value="NZ_VIJZ01000001.1"/>
</dbReference>
<comment type="caution">
    <text evidence="1">The sequence shown here is derived from an EMBL/GenBank/DDBJ whole genome shotgun (WGS) entry which is preliminary data.</text>
</comment>
<evidence type="ECO:0008006" key="4">
    <source>
        <dbReference type="Google" id="ProtNLM"/>
    </source>
</evidence>
<organism evidence="1 3">
    <name type="scientific">Paenibacillus ottowii</name>
    <dbReference type="NCBI Taxonomy" id="2315729"/>
    <lineage>
        <taxon>Bacteria</taxon>
        <taxon>Bacillati</taxon>
        <taxon>Bacillota</taxon>
        <taxon>Bacilli</taxon>
        <taxon>Bacillales</taxon>
        <taxon>Paenibacillaceae</taxon>
        <taxon>Paenibacillus</taxon>
    </lineage>
</organism>
<proteinExistence type="predicted"/>
<accession>A0ABY3BAK0</accession>